<dbReference type="EMBL" id="CM001196">
    <property type="protein sequence ID" value="EGP92491.1"/>
    <property type="molecule type" value="Genomic_DNA"/>
</dbReference>
<dbReference type="HOGENOM" id="CLU_031053_1_1_1"/>
<protein>
    <submittedName>
        <fullName evidence="2">Uncharacterized protein</fullName>
    </submittedName>
</protein>
<dbReference type="InParanoid" id="F9WZ15"/>
<evidence type="ECO:0000256" key="1">
    <source>
        <dbReference type="SAM" id="MobiDB-lite"/>
    </source>
</evidence>
<keyword evidence="3" id="KW-1185">Reference proteome</keyword>
<name>F9WZ15_ZYMTI</name>
<gene>
    <name evidence="2" type="ORF">MYCGRDRAFT_65652</name>
</gene>
<dbReference type="Proteomes" id="UP000008062">
    <property type="component" value="Chromosome 1"/>
</dbReference>
<dbReference type="RefSeq" id="XP_003857515.1">
    <property type="nucleotide sequence ID" value="XM_003857467.1"/>
</dbReference>
<accession>F9WZ15</accession>
<organism evidence="2 3">
    <name type="scientific">Zymoseptoria tritici (strain CBS 115943 / IPO323)</name>
    <name type="common">Speckled leaf blotch fungus</name>
    <name type="synonym">Septoria tritici</name>
    <dbReference type="NCBI Taxonomy" id="336722"/>
    <lineage>
        <taxon>Eukaryota</taxon>
        <taxon>Fungi</taxon>
        <taxon>Dikarya</taxon>
        <taxon>Ascomycota</taxon>
        <taxon>Pezizomycotina</taxon>
        <taxon>Dothideomycetes</taxon>
        <taxon>Dothideomycetidae</taxon>
        <taxon>Mycosphaerellales</taxon>
        <taxon>Mycosphaerellaceae</taxon>
        <taxon>Zymoseptoria</taxon>
    </lineage>
</organism>
<dbReference type="OMA" id="VVCRNCT"/>
<feature type="compositionally biased region" description="Polar residues" evidence="1">
    <location>
        <begin position="382"/>
        <end position="395"/>
    </location>
</feature>
<dbReference type="OrthoDB" id="5288318at2759"/>
<dbReference type="GeneID" id="13394465"/>
<dbReference type="SUPFAM" id="SSF57903">
    <property type="entry name" value="FYVE/PHD zinc finger"/>
    <property type="match status" value="1"/>
</dbReference>
<dbReference type="AlphaFoldDB" id="F9WZ15"/>
<evidence type="ECO:0000313" key="2">
    <source>
        <dbReference type="EMBL" id="EGP92491.1"/>
    </source>
</evidence>
<evidence type="ECO:0000313" key="3">
    <source>
        <dbReference type="Proteomes" id="UP000008062"/>
    </source>
</evidence>
<dbReference type="eggNOG" id="ENOG502SI13">
    <property type="taxonomic scope" value="Eukaryota"/>
</dbReference>
<dbReference type="STRING" id="336722.F9WZ15"/>
<feature type="region of interest" description="Disordered" evidence="1">
    <location>
        <begin position="374"/>
        <end position="395"/>
    </location>
</feature>
<proteinExistence type="predicted"/>
<dbReference type="KEGG" id="ztr:MYCGRDRAFT_65652"/>
<reference evidence="2 3" key="1">
    <citation type="journal article" date="2011" name="PLoS Genet.">
        <title>Finished genome of the fungal wheat pathogen Mycosphaerella graminicola reveals dispensome structure, chromosome plasticity, and stealth pathogenesis.</title>
        <authorList>
            <person name="Goodwin S.B."/>
            <person name="Ben M'barek S."/>
            <person name="Dhillon B."/>
            <person name="Wittenberg A.H.J."/>
            <person name="Crane C.F."/>
            <person name="Hane J.K."/>
            <person name="Foster A.J."/>
            <person name="Van der Lee T.A.J."/>
            <person name="Grimwood J."/>
            <person name="Aerts A."/>
            <person name="Antoniw J."/>
            <person name="Bailey A."/>
            <person name="Bluhm B."/>
            <person name="Bowler J."/>
            <person name="Bristow J."/>
            <person name="van der Burgt A."/>
            <person name="Canto-Canche B."/>
            <person name="Churchill A.C.L."/>
            <person name="Conde-Ferraez L."/>
            <person name="Cools H.J."/>
            <person name="Coutinho P.M."/>
            <person name="Csukai M."/>
            <person name="Dehal P."/>
            <person name="De Wit P."/>
            <person name="Donzelli B."/>
            <person name="van de Geest H.C."/>
            <person name="van Ham R.C.H.J."/>
            <person name="Hammond-Kosack K.E."/>
            <person name="Henrissat B."/>
            <person name="Kilian A."/>
            <person name="Kobayashi A.K."/>
            <person name="Koopmann E."/>
            <person name="Kourmpetis Y."/>
            <person name="Kuzniar A."/>
            <person name="Lindquist E."/>
            <person name="Lombard V."/>
            <person name="Maliepaard C."/>
            <person name="Martins N."/>
            <person name="Mehrabi R."/>
            <person name="Nap J.P.H."/>
            <person name="Ponomarenko A."/>
            <person name="Rudd J.J."/>
            <person name="Salamov A."/>
            <person name="Schmutz J."/>
            <person name="Schouten H.J."/>
            <person name="Shapiro H."/>
            <person name="Stergiopoulos I."/>
            <person name="Torriani S.F.F."/>
            <person name="Tu H."/>
            <person name="de Vries R.P."/>
            <person name="Waalwijk C."/>
            <person name="Ware S.B."/>
            <person name="Wiebenga A."/>
            <person name="Zwiers L.-H."/>
            <person name="Oliver R.P."/>
            <person name="Grigoriev I.V."/>
            <person name="Kema G.H.J."/>
        </authorList>
    </citation>
    <scope>NUCLEOTIDE SEQUENCE [LARGE SCALE GENOMIC DNA]</scope>
    <source>
        <strain evidence="3">CBS 115943 / IPO323</strain>
    </source>
</reference>
<dbReference type="InterPro" id="IPR011011">
    <property type="entry name" value="Znf_FYVE_PHD"/>
</dbReference>
<sequence>MARLMSLEDDADSEDVPPNLQVHDAILTTVDANRPNLNLNLFTAALSCYPVVSNLTKYLDLNTLSELARTCRQAREDLLQHRSILISQTLRCSNQNVTPGKRLADALNASRDAWNSHGRTDVTIGRISSGKVGACATDMVGDCRKCGVVICRNCVLKAPPLSLLKLRHRRLCRTCMKAPLEKLTTVKRLLSLPRLTSISDDEVEYRSYARPPCTCHEAVWICQPCSQTMRVDDTTYMRGWTWRTRYSTCGGMGAGLGEGNEGVQCGRTRDCLASTLVQKDVECDAAELAALQAETAKAEIQGRHWNGGSYSTQEMVGIGGKIKTKVKKLVPVGAIVKEYEDERVSEKFLGREQSGANRSFCSWCDRVVAGNKDSDEARATKSTDSIASSGSVVSA</sequence>